<reference evidence="3 4" key="1">
    <citation type="journal article" date="2019" name="Nat. Ecol. Evol.">
        <title>Megaphylogeny resolves global patterns of mushroom evolution.</title>
        <authorList>
            <person name="Varga T."/>
            <person name="Krizsan K."/>
            <person name="Foldi C."/>
            <person name="Dima B."/>
            <person name="Sanchez-Garcia M."/>
            <person name="Sanchez-Ramirez S."/>
            <person name="Szollosi G.J."/>
            <person name="Szarkandi J.G."/>
            <person name="Papp V."/>
            <person name="Albert L."/>
            <person name="Andreopoulos W."/>
            <person name="Angelini C."/>
            <person name="Antonin V."/>
            <person name="Barry K.W."/>
            <person name="Bougher N.L."/>
            <person name="Buchanan P."/>
            <person name="Buyck B."/>
            <person name="Bense V."/>
            <person name="Catcheside P."/>
            <person name="Chovatia M."/>
            <person name="Cooper J."/>
            <person name="Damon W."/>
            <person name="Desjardin D."/>
            <person name="Finy P."/>
            <person name="Geml J."/>
            <person name="Haridas S."/>
            <person name="Hughes K."/>
            <person name="Justo A."/>
            <person name="Karasinski D."/>
            <person name="Kautmanova I."/>
            <person name="Kiss B."/>
            <person name="Kocsube S."/>
            <person name="Kotiranta H."/>
            <person name="LaButti K.M."/>
            <person name="Lechner B.E."/>
            <person name="Liimatainen K."/>
            <person name="Lipzen A."/>
            <person name="Lukacs Z."/>
            <person name="Mihaltcheva S."/>
            <person name="Morgado L.N."/>
            <person name="Niskanen T."/>
            <person name="Noordeloos M.E."/>
            <person name="Ohm R.A."/>
            <person name="Ortiz-Santana B."/>
            <person name="Ovrebo C."/>
            <person name="Racz N."/>
            <person name="Riley R."/>
            <person name="Savchenko A."/>
            <person name="Shiryaev A."/>
            <person name="Soop K."/>
            <person name="Spirin V."/>
            <person name="Szebenyi C."/>
            <person name="Tomsovsky M."/>
            <person name="Tulloss R.E."/>
            <person name="Uehling J."/>
            <person name="Grigoriev I.V."/>
            <person name="Vagvolgyi C."/>
            <person name="Papp T."/>
            <person name="Martin F.M."/>
            <person name="Miettinen O."/>
            <person name="Hibbett D.S."/>
            <person name="Nagy L.G."/>
        </authorList>
    </citation>
    <scope>NUCLEOTIDE SEQUENCE [LARGE SCALE GENOMIC DNA]</scope>
    <source>
        <strain evidence="3 4">CBS 962.96</strain>
    </source>
</reference>
<feature type="compositionally biased region" description="Low complexity" evidence="1">
    <location>
        <begin position="65"/>
        <end position="77"/>
    </location>
</feature>
<dbReference type="EMBL" id="ML179084">
    <property type="protein sequence ID" value="THV01801.1"/>
    <property type="molecule type" value="Genomic_DNA"/>
</dbReference>
<name>A0A4S8MGX6_DENBC</name>
<keyword evidence="2" id="KW-0732">Signal</keyword>
<dbReference type="Proteomes" id="UP000297245">
    <property type="component" value="Unassembled WGS sequence"/>
</dbReference>
<keyword evidence="4" id="KW-1185">Reference proteome</keyword>
<feature type="signal peptide" evidence="2">
    <location>
        <begin position="1"/>
        <end position="22"/>
    </location>
</feature>
<protein>
    <submittedName>
        <fullName evidence="3">Uncharacterized protein</fullName>
    </submittedName>
</protein>
<accession>A0A4S8MGX6</accession>
<evidence type="ECO:0000313" key="4">
    <source>
        <dbReference type="Proteomes" id="UP000297245"/>
    </source>
</evidence>
<organism evidence="3 4">
    <name type="scientific">Dendrothele bispora (strain CBS 962.96)</name>
    <dbReference type="NCBI Taxonomy" id="1314807"/>
    <lineage>
        <taxon>Eukaryota</taxon>
        <taxon>Fungi</taxon>
        <taxon>Dikarya</taxon>
        <taxon>Basidiomycota</taxon>
        <taxon>Agaricomycotina</taxon>
        <taxon>Agaricomycetes</taxon>
        <taxon>Agaricomycetidae</taxon>
        <taxon>Agaricales</taxon>
        <taxon>Agaricales incertae sedis</taxon>
        <taxon>Dendrothele</taxon>
    </lineage>
</organism>
<proteinExistence type="predicted"/>
<feature type="compositionally biased region" description="Low complexity" evidence="1">
    <location>
        <begin position="32"/>
        <end position="55"/>
    </location>
</feature>
<evidence type="ECO:0000256" key="1">
    <source>
        <dbReference type="SAM" id="MobiDB-lite"/>
    </source>
</evidence>
<feature type="region of interest" description="Disordered" evidence="1">
    <location>
        <begin position="26"/>
        <end position="82"/>
    </location>
</feature>
<evidence type="ECO:0000313" key="3">
    <source>
        <dbReference type="EMBL" id="THV01801.1"/>
    </source>
</evidence>
<evidence type="ECO:0000256" key="2">
    <source>
        <dbReference type="SAM" id="SignalP"/>
    </source>
</evidence>
<feature type="chain" id="PRO_5020415510" evidence="2">
    <location>
        <begin position="23"/>
        <end position="194"/>
    </location>
</feature>
<dbReference type="OrthoDB" id="2960696at2759"/>
<gene>
    <name evidence="3" type="ORF">K435DRAFT_793022</name>
</gene>
<sequence length="194" mass="20801">MLVIKFFIATFTLLLLSFPSLSNPLPPKHGVSLSSSRGPSASNSSPPVSTSTSAPVTPPPGSSGGRSTTTSRTVAVPQTADIKPHLAVARDTSLFYSASNGQPPDGSAKQAREWARKKKNGYKILAQMWKDSNYQNTWQNDDALSKEFFDNASEAMAELSSGTRMEKTGGLDQYGLGKNGQHLKGIQMLLRLSV</sequence>
<dbReference type="AlphaFoldDB" id="A0A4S8MGX6"/>